<sequence>MKEYKWLVFPLLAVLGVLILTLAASRVGIEQSAIATSCSAAALATSACVGFMVYKLNHRGFQEPWLVTYREEHKDFWKNNDMSKVRCWIACDGSYKKELLPVLRARLDGEIEAEQYAKLDTVDRFCAVLLRLVNVGSTDMDKLQRETWESLGYHYWLYKVKQRSELSRYIENHWEHLYPAVRDAKMHPSLAN</sequence>
<reference evidence="2 3" key="1">
    <citation type="journal article" date="2011" name="J. Bacteriol.">
        <title>Complete genome sequence of the polycyclic aromatic hydrocarbon-degrading bacterium Alteromonas sp. strain SN2.</title>
        <authorList>
            <person name="Jin H.M."/>
            <person name="Jeong H."/>
            <person name="Moon E.J."/>
            <person name="Math R.K."/>
            <person name="Lee K."/>
            <person name="Kim H.J."/>
            <person name="Jeon C.O."/>
            <person name="Oh T.K."/>
            <person name="Kim J.F."/>
        </authorList>
    </citation>
    <scope>NUCLEOTIDE SEQUENCE [LARGE SCALE GENOMIC DNA]</scope>
    <source>
        <strain evidence="3">JCM 17741 / KACC 18427 / KCTC 11700BP / SN2</strain>
    </source>
</reference>
<feature type="transmembrane region" description="Helical" evidence="1">
    <location>
        <begin position="33"/>
        <end position="54"/>
    </location>
</feature>
<dbReference type="AlphaFoldDB" id="F5Z5E0"/>
<protein>
    <recommendedName>
        <fullName evidence="4">DUF4760 domain-containing protein</fullName>
    </recommendedName>
</protein>
<proteinExistence type="predicted"/>
<gene>
    <name evidence="2" type="ordered locus">ambt_16805</name>
</gene>
<keyword evidence="1" id="KW-0812">Transmembrane</keyword>
<evidence type="ECO:0000313" key="2">
    <source>
        <dbReference type="EMBL" id="AEF04866.1"/>
    </source>
</evidence>
<keyword evidence="1" id="KW-1133">Transmembrane helix</keyword>
<name>F5Z5E0_ALTNA</name>
<evidence type="ECO:0008006" key="4">
    <source>
        <dbReference type="Google" id="ProtNLM"/>
    </source>
</evidence>
<evidence type="ECO:0000256" key="1">
    <source>
        <dbReference type="SAM" id="Phobius"/>
    </source>
</evidence>
<keyword evidence="3" id="KW-1185">Reference proteome</keyword>
<dbReference type="EMBL" id="CP002339">
    <property type="protein sequence ID" value="AEF04866.1"/>
    <property type="molecule type" value="Genomic_DNA"/>
</dbReference>
<keyword evidence="1" id="KW-0472">Membrane</keyword>
<dbReference type="KEGG" id="alt:ambt_16805"/>
<dbReference type="RefSeq" id="WP_013785787.1">
    <property type="nucleotide sequence ID" value="NC_015554.1"/>
</dbReference>
<dbReference type="Proteomes" id="UP000000683">
    <property type="component" value="Chromosome"/>
</dbReference>
<evidence type="ECO:0000313" key="3">
    <source>
        <dbReference type="Proteomes" id="UP000000683"/>
    </source>
</evidence>
<organism evidence="2 3">
    <name type="scientific">Alteromonas naphthalenivorans</name>
    <dbReference type="NCBI Taxonomy" id="715451"/>
    <lineage>
        <taxon>Bacteria</taxon>
        <taxon>Pseudomonadati</taxon>
        <taxon>Pseudomonadota</taxon>
        <taxon>Gammaproteobacteria</taxon>
        <taxon>Alteromonadales</taxon>
        <taxon>Alteromonadaceae</taxon>
        <taxon>Alteromonas/Salinimonas group</taxon>
        <taxon>Alteromonas</taxon>
    </lineage>
</organism>
<dbReference type="HOGENOM" id="CLU_1412573_0_0_6"/>
<accession>F5Z5E0</accession>